<accession>A0ABZ2N807</accession>
<dbReference type="PANTHER" id="PTHR35882:SF2">
    <property type="entry name" value="PELA"/>
    <property type="match status" value="1"/>
</dbReference>
<dbReference type="SUPFAM" id="SSF51445">
    <property type="entry name" value="(Trans)glycosidases"/>
    <property type="match status" value="1"/>
</dbReference>
<dbReference type="InterPro" id="IPR017853">
    <property type="entry name" value="GH"/>
</dbReference>
<dbReference type="PANTHER" id="PTHR35882">
    <property type="entry name" value="PELA"/>
    <property type="match status" value="1"/>
</dbReference>
<gene>
    <name evidence="3" type="ORF">WDJ61_04070</name>
</gene>
<dbReference type="EMBL" id="CP147404">
    <property type="protein sequence ID" value="WXB93833.1"/>
    <property type="molecule type" value="Genomic_DNA"/>
</dbReference>
<feature type="domain" description="Glycoside-hydrolase family GH114 TIM-barrel" evidence="2">
    <location>
        <begin position="64"/>
        <end position="244"/>
    </location>
</feature>
<dbReference type="Pfam" id="PF03537">
    <property type="entry name" value="Glyco_hydro_114"/>
    <property type="match status" value="1"/>
</dbReference>
<dbReference type="Proteomes" id="UP001387364">
    <property type="component" value="Chromosome"/>
</dbReference>
<organism evidence="3 4">
    <name type="scientific">Bacillus kandeliae</name>
    <dbReference type="NCBI Taxonomy" id="3129297"/>
    <lineage>
        <taxon>Bacteria</taxon>
        <taxon>Bacillati</taxon>
        <taxon>Bacillota</taxon>
        <taxon>Bacilli</taxon>
        <taxon>Bacillales</taxon>
        <taxon>Bacillaceae</taxon>
        <taxon>Bacillus</taxon>
    </lineage>
</organism>
<sequence>MRSSIRYALFSIILIGSSAVLTGPEMTVAHEINHLGDNAHLSYVDQAPQTTATIKQRLADVETYKYYLDKGTDTIGEQMKQMDLVIVEPIEMQQKYIDAARSNGTLIYGYINAMEADKWNEEFYSQLTEEDFYKDEHGEKMYFEEWDSYMMDMTSPHYQEILLEEIQKQVVQKGLDGVFLDTVGNIDSYLPEQEQAEQNEAMKAFMQKIKQQYNGLSIAQNWGFHTLANYTAPYIDFIMWEDFSYNVVGEDEWALHMIEQLKQVRNEYGTQVMAVGFDDEEQSRELALKHQFKFLYNPEGSYYNNW</sequence>
<evidence type="ECO:0000259" key="2">
    <source>
        <dbReference type="Pfam" id="PF03537"/>
    </source>
</evidence>
<name>A0ABZ2N807_9BACI</name>
<feature type="signal peptide" evidence="1">
    <location>
        <begin position="1"/>
        <end position="22"/>
    </location>
</feature>
<reference evidence="3 4" key="1">
    <citation type="submission" date="2024-02" db="EMBL/GenBank/DDBJ databases">
        <title>Seven novel Bacillus-like species.</title>
        <authorList>
            <person name="Liu G."/>
        </authorList>
    </citation>
    <scope>NUCLEOTIDE SEQUENCE [LARGE SCALE GENOMIC DNA]</scope>
    <source>
        <strain evidence="3 4">FJAT-52991</strain>
    </source>
</reference>
<proteinExistence type="predicted"/>
<dbReference type="InterPro" id="IPR013785">
    <property type="entry name" value="Aldolase_TIM"/>
</dbReference>
<dbReference type="RefSeq" id="WP_338753354.1">
    <property type="nucleotide sequence ID" value="NZ_CP147404.1"/>
</dbReference>
<protein>
    <submittedName>
        <fullName evidence="3">Endo alpha-1,4 polygalactosaminidase</fullName>
    </submittedName>
</protein>
<keyword evidence="1" id="KW-0732">Signal</keyword>
<evidence type="ECO:0000313" key="3">
    <source>
        <dbReference type="EMBL" id="WXB93833.1"/>
    </source>
</evidence>
<dbReference type="InterPro" id="IPR004352">
    <property type="entry name" value="GH114_TIM-barrel"/>
</dbReference>
<evidence type="ECO:0000313" key="4">
    <source>
        <dbReference type="Proteomes" id="UP001387364"/>
    </source>
</evidence>
<keyword evidence="4" id="KW-1185">Reference proteome</keyword>
<dbReference type="Gene3D" id="3.20.20.70">
    <property type="entry name" value="Aldolase class I"/>
    <property type="match status" value="1"/>
</dbReference>
<feature type="chain" id="PRO_5045938689" evidence="1">
    <location>
        <begin position="23"/>
        <end position="306"/>
    </location>
</feature>
<evidence type="ECO:0000256" key="1">
    <source>
        <dbReference type="SAM" id="SignalP"/>
    </source>
</evidence>